<dbReference type="SMART" id="SM00823">
    <property type="entry name" value="PKS_PP"/>
    <property type="match status" value="1"/>
</dbReference>
<dbReference type="InterPro" id="IPR036291">
    <property type="entry name" value="NAD(P)-bd_dom_sf"/>
</dbReference>
<dbReference type="Proteomes" id="UP001232992">
    <property type="component" value="Unassembled WGS sequence"/>
</dbReference>
<dbReference type="PROSITE" id="PS00012">
    <property type="entry name" value="PHOSPHOPANTETHEINE"/>
    <property type="match status" value="1"/>
</dbReference>
<dbReference type="PROSITE" id="PS52004">
    <property type="entry name" value="KS3_2"/>
    <property type="match status" value="1"/>
</dbReference>
<dbReference type="InterPro" id="IPR020806">
    <property type="entry name" value="PKS_PP-bd"/>
</dbReference>
<keyword evidence="3" id="KW-0808">Transferase</keyword>
<accession>A0ABT7BVZ8</accession>
<dbReference type="CDD" id="cd05195">
    <property type="entry name" value="enoyl_red"/>
    <property type="match status" value="1"/>
</dbReference>
<evidence type="ECO:0000313" key="11">
    <source>
        <dbReference type="EMBL" id="MDJ1183275.1"/>
    </source>
</evidence>
<protein>
    <submittedName>
        <fullName evidence="11">Type I polyketide synthase</fullName>
    </submittedName>
</protein>
<reference evidence="11 12" key="1">
    <citation type="submission" date="2023-01" db="EMBL/GenBank/DDBJ databases">
        <title>Novel diversity within Roseofilum (Cyanobacteria; Desertifilaceae) from marine benthic mats with descriptions of four novel species.</title>
        <authorList>
            <person name="Wang Y."/>
            <person name="Berthold D.E."/>
            <person name="Hu J."/>
            <person name="Lefler F.W."/>
            <person name="Laughinghouse H.D. IV."/>
        </authorList>
    </citation>
    <scope>NUCLEOTIDE SEQUENCE [LARGE SCALE GENOMIC DNA]</scope>
    <source>
        <strain evidence="11 12">BLCC-M143</strain>
    </source>
</reference>
<name>A0ABT7BVZ8_9CYAN</name>
<evidence type="ECO:0000259" key="9">
    <source>
        <dbReference type="PROSITE" id="PS52004"/>
    </source>
</evidence>
<dbReference type="Pfam" id="PF00107">
    <property type="entry name" value="ADH_zinc_N"/>
    <property type="match status" value="1"/>
</dbReference>
<comment type="caution">
    <text evidence="11">The sequence shown here is derived from an EMBL/GenBank/DDBJ whole genome shotgun (WGS) entry which is preliminary data.</text>
</comment>
<dbReference type="Pfam" id="PF00109">
    <property type="entry name" value="ketoacyl-synt"/>
    <property type="match status" value="1"/>
</dbReference>
<dbReference type="InterPro" id="IPR014031">
    <property type="entry name" value="Ketoacyl_synth_C"/>
</dbReference>
<evidence type="ECO:0000259" key="8">
    <source>
        <dbReference type="PROSITE" id="PS50075"/>
    </source>
</evidence>
<dbReference type="Gene3D" id="3.10.129.110">
    <property type="entry name" value="Polyketide synthase dehydratase"/>
    <property type="match status" value="1"/>
</dbReference>
<dbReference type="InterPro" id="IPR049900">
    <property type="entry name" value="PKS_mFAS_DH"/>
</dbReference>
<evidence type="ECO:0000256" key="7">
    <source>
        <dbReference type="PROSITE-ProRule" id="PRU01363"/>
    </source>
</evidence>
<dbReference type="Pfam" id="PF21394">
    <property type="entry name" value="Beta-ketacyl_N"/>
    <property type="match status" value="1"/>
</dbReference>
<evidence type="ECO:0000256" key="3">
    <source>
        <dbReference type="ARBA" id="ARBA00022679"/>
    </source>
</evidence>
<dbReference type="CDD" id="cd00833">
    <property type="entry name" value="PKS"/>
    <property type="match status" value="1"/>
</dbReference>
<dbReference type="Pfam" id="PF08659">
    <property type="entry name" value="KR"/>
    <property type="match status" value="1"/>
</dbReference>
<dbReference type="InterPro" id="IPR013968">
    <property type="entry name" value="PKS_KR"/>
</dbReference>
<evidence type="ECO:0000313" key="12">
    <source>
        <dbReference type="Proteomes" id="UP001232992"/>
    </source>
</evidence>
<dbReference type="SUPFAM" id="SSF53901">
    <property type="entry name" value="Thiolase-like"/>
    <property type="match status" value="1"/>
</dbReference>
<dbReference type="SMART" id="SM00825">
    <property type="entry name" value="PKS_KS"/>
    <property type="match status" value="1"/>
</dbReference>
<keyword evidence="5" id="KW-0511">Multifunctional enzyme</keyword>
<feature type="region of interest" description="C-terminal hotdog fold" evidence="7">
    <location>
        <begin position="1062"/>
        <end position="1202"/>
    </location>
</feature>
<dbReference type="InterPro" id="IPR049551">
    <property type="entry name" value="PKS_DH_C"/>
</dbReference>
<dbReference type="PROSITE" id="PS00606">
    <property type="entry name" value="KS3_1"/>
    <property type="match status" value="1"/>
</dbReference>
<dbReference type="CDD" id="cd08955">
    <property type="entry name" value="KR_2_FAS_SDR_x"/>
    <property type="match status" value="1"/>
</dbReference>
<feature type="domain" description="Ketosynthase family 3 (KS3)" evidence="9">
    <location>
        <begin position="9"/>
        <end position="446"/>
    </location>
</feature>
<dbReference type="InterPro" id="IPR020843">
    <property type="entry name" value="ER"/>
</dbReference>
<dbReference type="SUPFAM" id="SSF50129">
    <property type="entry name" value="GroES-like"/>
    <property type="match status" value="1"/>
</dbReference>
<dbReference type="Pfam" id="PF00550">
    <property type="entry name" value="PP-binding"/>
    <property type="match status" value="1"/>
</dbReference>
<dbReference type="InterPro" id="IPR036736">
    <property type="entry name" value="ACP-like_sf"/>
</dbReference>
<dbReference type="InterPro" id="IPR050091">
    <property type="entry name" value="PKS_NRPS_Biosynth_Enz"/>
</dbReference>
<feature type="domain" description="Carrier" evidence="8">
    <location>
        <begin position="2071"/>
        <end position="2152"/>
    </location>
</feature>
<dbReference type="Pfam" id="PF00698">
    <property type="entry name" value="Acyl_transf_1"/>
    <property type="match status" value="1"/>
</dbReference>
<sequence length="2178" mass="238678">MESRKHKGNSGIAVVGMSCRFPGAKNYSQFWKNLEEGVNSIGEIPQQRWSIDRYYSPTPQDPHKTISKWGGFVEGVDRFDAQFFNISPREAEKIDPQHRIMLELSWSCLEDAGYAPKQLSGEPVGVFIGVCNYDYDTLQHKTDENTNGHSGTGTWVCMLPNRISSFFNFHGPSIPVDAACSSSLVAVHQAIDAIANKECHVALVGGVSVCSSPTRYIQMSQLGMLSPTGQCKTFDKDADGYVRGEGAGVILLKSVEQAVADGDRIYGIIRGSAINHGGRARTLTSPNVYAQAQVLRSAYTRANIPPDTVSYIEAHGTGTPLGDPIEINALKRGFRQLHQQYGLSKEKQAYCGLGAVKSNIGHLEGAAGIAGLIKILLAVHHKKLPKLVNFNGLNPRIKLKDSPFYIIEKTRKWKRLRTDSGKKIPRRAGVSSFGIGGVNAHVIVEEVPSRYRKRSQTLSSTGVHPFTISAQTPEALRDLVTDCYDRLVSESQLSLCDACYTAATGRSHQFAERLAIAVESKVELQEKLADILKQRDRASLPGISRGKAEQAKGNIAFLFTGQGAQYAEMGRSLYESQPIFQQALEQCNEILNDYLDLPLLDVLYDENCWDKLDRTQYTQPAIFAIEYALYKLWESWGIKPNWVMGHSVGEYAAACVAGIFSLEDGLKLIAMRGRLMQKLPAGGEMVSLLATEAQVREALAEAKVEDRVNIAAFNGPNSIVISGEHNAIATVVEKLKAQGIKTKQLQVSHAFHSPLMEPMLAEFKAVAEEINYSQPQITLISNVTGQPITEEIANADYWVRHIRQPVYFAQSIEALHQQGCDRFLEVGPKPILLGMGRQCLPEGAGIWLPSLRPNVEDERQMFSSLGELYVGGTPIDWQGVYQDRQYQKIALPTYPFQRQRYWIDAEVVAETPVLTNAKTLHPLLGSKLQLAGVDRQQHFNAYISETAPVYLTDHRVFDRALFPATGYLEMAIAAAKHQFNAACVGVENVTIRQGLILPEAEVKQLQTIITPIDNRRYKFEIYSAPAESDDPAWTLHTEGKLKAVPADSDEDGSLEAYRAECQAAITAEDHYASYREIGIEYGDSFQGVVELATGREKVVARIELPEDLRADLKDYYIHPALLDAAFQAIGQALENKAPGMTYLPIGIEQLALYHHPGAAVWAVAHIDSATLKGDITLVDASGTVLVAVQGLSLVATTASALLRTLQPGLKDWYYQIDWKPAALETTAESEPGTWLVFAQNSQLADAIEKALKPKQQKCIWISAGKKYRKFKTPHYQINPTCAEHYEQLLADCSEISGIVHLWGRDEDSSGAPDLAKAVDLSCGSILHLVQALGKASLERQPDLWLVTQGTQNVTDPTEVIQPHYGTLWGLGRTIALEQAQLNCRRIDLDPQAPIKSSLPKLVEELLSPTEEDQIAIRQDTRYVARLGQCFGSAQHKQSGRKAAETNIPVQLKLEEYGSIDNIGWKPLQRRSPGAGEVEIEVKAVGLNFRDVLNALGMLQEYYAEHLGITRADQLTFGFECAGTIAAVGEGVTKWQIGDRVMATLLNDGFSSFLTVPATRVMPQPETMNATQAATLPLTFLTAYYGLQELAKIQAGDRVLIHSAAGGVGQAAVQIAQAAGAEVFATASPGKWDFLKSLGIKHIMNSRTLDFATQVMTDTQGKGVDIVLNSLNGDFIDKSLEVLATNGRFVEIGKIGIWTAEEVAEKRPDAAYFPFDLGEVADAQPDIVTQLGDRLAVDWNQGTLNALPHKIFASSDIQEAFRYMQQAKHIGKVVISMPVSQNEVTITSDATYLITGGLGALGLEIAQWLVEQGARSLMLTSRRSPSETAQTKIAQLEATGASVQVVAADISQEKAVSNLMQTLPQDNGKGSLPLKGIIHAAGVLDDALLQNMSWQQFTKVLAPKMNGTWYLHQHSQHLSLDFFVCFSSIASMLGSAGQGNYAAANGFMDAMANYRQGLGLPALTLNWGPWGQVGMAANLTEEHQHRLEASGLKAIAPEDGMQALGELLSGSSGQVGVFPVKWSAFLQQVPERSQVSFLENFSSSIAAEDIAIDNSADEDEKGDRLLDEIQAAPSEERDALLLVHLSEKISHLLGMKDGQIDREKPLTMMGLDSLMAVELRNLLQRELEVDIAIPQLIEGISVLEITDLVSQKILLDQISSVDDSATEDIHEDDMEEITL</sequence>
<keyword evidence="1" id="KW-0596">Phosphopantetheine</keyword>
<dbReference type="InterPro" id="IPR018201">
    <property type="entry name" value="Ketoacyl_synth_AS"/>
</dbReference>
<keyword evidence="12" id="KW-1185">Reference proteome</keyword>
<dbReference type="SUPFAM" id="SSF55048">
    <property type="entry name" value="Probable ACP-binding domain of malonyl-CoA ACP transacylase"/>
    <property type="match status" value="1"/>
</dbReference>
<dbReference type="Gene3D" id="3.30.70.3290">
    <property type="match status" value="1"/>
</dbReference>
<dbReference type="SUPFAM" id="SSF47336">
    <property type="entry name" value="ACP-like"/>
    <property type="match status" value="1"/>
</dbReference>
<dbReference type="InterPro" id="IPR011032">
    <property type="entry name" value="GroES-like_sf"/>
</dbReference>
<evidence type="ECO:0000256" key="6">
    <source>
        <dbReference type="ARBA" id="ARBA00023315"/>
    </source>
</evidence>
<dbReference type="PANTHER" id="PTHR43775">
    <property type="entry name" value="FATTY ACID SYNTHASE"/>
    <property type="match status" value="1"/>
</dbReference>
<dbReference type="PROSITE" id="PS52019">
    <property type="entry name" value="PKS_MFAS_DH"/>
    <property type="match status" value="1"/>
</dbReference>
<dbReference type="SMART" id="SM00829">
    <property type="entry name" value="PKS_ER"/>
    <property type="match status" value="1"/>
</dbReference>
<dbReference type="Pfam" id="PF14765">
    <property type="entry name" value="PS-DH"/>
    <property type="match status" value="1"/>
</dbReference>
<dbReference type="InterPro" id="IPR016036">
    <property type="entry name" value="Malonyl_transacylase_ACP-bd"/>
</dbReference>
<evidence type="ECO:0000256" key="1">
    <source>
        <dbReference type="ARBA" id="ARBA00022450"/>
    </source>
</evidence>
<evidence type="ECO:0000259" key="10">
    <source>
        <dbReference type="PROSITE" id="PS52019"/>
    </source>
</evidence>
<feature type="active site" description="Proton donor; for dehydratase activity" evidence="7">
    <location>
        <position position="1123"/>
    </location>
</feature>
<dbReference type="SMART" id="SM00822">
    <property type="entry name" value="PKS_KR"/>
    <property type="match status" value="1"/>
</dbReference>
<dbReference type="SUPFAM" id="SSF52151">
    <property type="entry name" value="FabD/lysophospholipase-like"/>
    <property type="match status" value="1"/>
</dbReference>
<dbReference type="InterPro" id="IPR001227">
    <property type="entry name" value="Ac_transferase_dom_sf"/>
</dbReference>
<gene>
    <name evidence="11" type="ORF">PMH09_08700</name>
</gene>
<feature type="domain" description="PKS/mFAS DH" evidence="10">
    <location>
        <begin position="921"/>
        <end position="1202"/>
    </location>
</feature>
<dbReference type="Pfam" id="PF21089">
    <property type="entry name" value="PKS_DH_N"/>
    <property type="match status" value="1"/>
</dbReference>
<evidence type="ECO:0000256" key="2">
    <source>
        <dbReference type="ARBA" id="ARBA00022553"/>
    </source>
</evidence>
<dbReference type="InterPro" id="IPR014043">
    <property type="entry name" value="Acyl_transferase_dom"/>
</dbReference>
<dbReference type="InterPro" id="IPR016035">
    <property type="entry name" value="Acyl_Trfase/lysoPLipase"/>
</dbReference>
<dbReference type="PANTHER" id="PTHR43775:SF37">
    <property type="entry name" value="SI:DKEY-61P9.11"/>
    <property type="match status" value="1"/>
</dbReference>
<dbReference type="Gene3D" id="1.10.1200.10">
    <property type="entry name" value="ACP-like"/>
    <property type="match status" value="1"/>
</dbReference>
<dbReference type="InterPro" id="IPR009081">
    <property type="entry name" value="PP-bd_ACP"/>
</dbReference>
<keyword evidence="6" id="KW-0012">Acyltransferase</keyword>
<dbReference type="InterPro" id="IPR020841">
    <property type="entry name" value="PKS_Beta-ketoAc_synthase_dom"/>
</dbReference>
<evidence type="ECO:0000256" key="4">
    <source>
        <dbReference type="ARBA" id="ARBA00022857"/>
    </source>
</evidence>
<dbReference type="InterPro" id="IPR042104">
    <property type="entry name" value="PKS_dehydratase_sf"/>
</dbReference>
<dbReference type="InterPro" id="IPR057326">
    <property type="entry name" value="KR_dom"/>
</dbReference>
<dbReference type="Gene3D" id="3.90.180.10">
    <property type="entry name" value="Medium-chain alcohol dehydrogenases, catalytic domain"/>
    <property type="match status" value="1"/>
</dbReference>
<dbReference type="SUPFAM" id="SSF51735">
    <property type="entry name" value="NAD(P)-binding Rossmann-fold domains"/>
    <property type="match status" value="3"/>
</dbReference>
<dbReference type="SMART" id="SM00826">
    <property type="entry name" value="PKS_DH"/>
    <property type="match status" value="1"/>
</dbReference>
<dbReference type="InterPro" id="IPR020807">
    <property type="entry name" value="PKS_DH"/>
</dbReference>
<dbReference type="PROSITE" id="PS51257">
    <property type="entry name" value="PROKAR_LIPOPROTEIN"/>
    <property type="match status" value="1"/>
</dbReference>
<dbReference type="PROSITE" id="PS50075">
    <property type="entry name" value="CARRIER"/>
    <property type="match status" value="1"/>
</dbReference>
<dbReference type="Pfam" id="PF02801">
    <property type="entry name" value="Ketoacyl-synt_C"/>
    <property type="match status" value="1"/>
</dbReference>
<proteinExistence type="predicted"/>
<dbReference type="InterPro" id="IPR049552">
    <property type="entry name" value="PKS_DH_N"/>
</dbReference>
<dbReference type="InterPro" id="IPR006162">
    <property type="entry name" value="Ppantetheine_attach_site"/>
</dbReference>
<dbReference type="Gene3D" id="3.40.366.10">
    <property type="entry name" value="Malonyl-Coenzyme A Acyl Carrier Protein, domain 2"/>
    <property type="match status" value="1"/>
</dbReference>
<dbReference type="RefSeq" id="WP_283757930.1">
    <property type="nucleotide sequence ID" value="NZ_JAQOSQ010000007.1"/>
</dbReference>
<feature type="region of interest" description="N-terminal hotdog fold" evidence="7">
    <location>
        <begin position="921"/>
        <end position="1048"/>
    </location>
</feature>
<dbReference type="InterPro" id="IPR014030">
    <property type="entry name" value="Ketoacyl_synth_N"/>
</dbReference>
<organism evidence="11 12">
    <name type="scientific">Roseofilum casamattae BLCC-M143</name>
    <dbReference type="NCBI Taxonomy" id="3022442"/>
    <lineage>
        <taxon>Bacteria</taxon>
        <taxon>Bacillati</taxon>
        <taxon>Cyanobacteriota</taxon>
        <taxon>Cyanophyceae</taxon>
        <taxon>Desertifilales</taxon>
        <taxon>Desertifilaceae</taxon>
        <taxon>Roseofilum</taxon>
        <taxon>Roseofilum casamattae</taxon>
    </lineage>
</organism>
<dbReference type="EMBL" id="JAQOSQ010000007">
    <property type="protein sequence ID" value="MDJ1183275.1"/>
    <property type="molecule type" value="Genomic_DNA"/>
</dbReference>
<dbReference type="Pfam" id="PF08240">
    <property type="entry name" value="ADH_N"/>
    <property type="match status" value="1"/>
</dbReference>
<dbReference type="Pfam" id="PF22621">
    <property type="entry name" value="CurL-like_PKS_C"/>
    <property type="match status" value="1"/>
</dbReference>
<dbReference type="Gene3D" id="3.40.50.720">
    <property type="entry name" value="NAD(P)-binding Rossmann-like Domain"/>
    <property type="match status" value="3"/>
</dbReference>
<dbReference type="InterPro" id="IPR016039">
    <property type="entry name" value="Thiolase-like"/>
</dbReference>
<dbReference type="InterPro" id="IPR013154">
    <property type="entry name" value="ADH-like_N"/>
</dbReference>
<dbReference type="SMART" id="SM00827">
    <property type="entry name" value="PKS_AT"/>
    <property type="match status" value="1"/>
</dbReference>
<keyword evidence="4" id="KW-0521">NADP</keyword>
<dbReference type="Gene3D" id="3.40.47.10">
    <property type="match status" value="1"/>
</dbReference>
<dbReference type="InterPro" id="IPR049490">
    <property type="entry name" value="C883_1060-like_KR_N"/>
</dbReference>
<keyword evidence="2" id="KW-0597">Phosphoprotein</keyword>
<dbReference type="InterPro" id="IPR013149">
    <property type="entry name" value="ADH-like_C"/>
</dbReference>
<evidence type="ECO:0000256" key="5">
    <source>
        <dbReference type="ARBA" id="ARBA00023268"/>
    </source>
</evidence>
<feature type="active site" description="Proton acceptor; for dehydratase activity" evidence="7">
    <location>
        <position position="954"/>
    </location>
</feature>